<protein>
    <submittedName>
        <fullName evidence="4">NADH:flavin oxidoreductase</fullName>
    </submittedName>
</protein>
<evidence type="ECO:0000256" key="1">
    <source>
        <dbReference type="ARBA" id="ARBA00022630"/>
    </source>
</evidence>
<organism evidence="4 5">
    <name type="scientific">Paenibacillus yonginensis</name>
    <dbReference type="NCBI Taxonomy" id="1462996"/>
    <lineage>
        <taxon>Bacteria</taxon>
        <taxon>Bacillati</taxon>
        <taxon>Bacillota</taxon>
        <taxon>Bacilli</taxon>
        <taxon>Bacillales</taxon>
        <taxon>Paenibacillaceae</taxon>
        <taxon>Paenibacillus</taxon>
    </lineage>
</organism>
<keyword evidence="5" id="KW-1185">Reference proteome</keyword>
<dbReference type="InterPro" id="IPR051799">
    <property type="entry name" value="NADH_flavin_oxidoreductase"/>
</dbReference>
<dbReference type="OrthoDB" id="9772736at2"/>
<dbReference type="GO" id="GO:0010181">
    <property type="term" value="F:FMN binding"/>
    <property type="evidence" value="ECO:0007669"/>
    <property type="project" value="InterPro"/>
</dbReference>
<dbReference type="AlphaFoldDB" id="A0A1B1MZH5"/>
<reference evidence="4 5" key="1">
    <citation type="submission" date="2016-01" db="EMBL/GenBank/DDBJ databases">
        <title>Complete Genome Sequence of Paenibacillus yonginensis DCY84, a novel Plant Growth-Promoting Bacteria with Elicitation of Induced Systemic Resistance.</title>
        <authorList>
            <person name="Kim Y.J."/>
            <person name="Yang D.C."/>
            <person name="Sukweenadhi J."/>
        </authorList>
    </citation>
    <scope>NUCLEOTIDE SEQUENCE [LARGE SCALE GENOMIC DNA]</scope>
    <source>
        <strain evidence="4 5">DCY84</strain>
    </source>
</reference>
<dbReference type="Gene3D" id="3.20.20.70">
    <property type="entry name" value="Aldolase class I"/>
    <property type="match status" value="1"/>
</dbReference>
<dbReference type="CDD" id="cd02803">
    <property type="entry name" value="OYE_like_FMN_family"/>
    <property type="match status" value="1"/>
</dbReference>
<dbReference type="Pfam" id="PF00724">
    <property type="entry name" value="Oxidored_FMN"/>
    <property type="match status" value="1"/>
</dbReference>
<dbReference type="Proteomes" id="UP000092573">
    <property type="component" value="Chromosome"/>
</dbReference>
<evidence type="ECO:0000313" key="4">
    <source>
        <dbReference type="EMBL" id="ANS74566.1"/>
    </source>
</evidence>
<keyword evidence="2" id="KW-0560">Oxidoreductase</keyword>
<evidence type="ECO:0000259" key="3">
    <source>
        <dbReference type="Pfam" id="PF00724"/>
    </source>
</evidence>
<dbReference type="STRING" id="1462996.AWM70_08185"/>
<dbReference type="GO" id="GO:0016491">
    <property type="term" value="F:oxidoreductase activity"/>
    <property type="evidence" value="ECO:0007669"/>
    <property type="project" value="UniProtKB-KW"/>
</dbReference>
<dbReference type="InterPro" id="IPR001155">
    <property type="entry name" value="OxRdtase_FMN_N"/>
</dbReference>
<keyword evidence="1" id="KW-0285">Flavoprotein</keyword>
<evidence type="ECO:0000256" key="2">
    <source>
        <dbReference type="ARBA" id="ARBA00023002"/>
    </source>
</evidence>
<dbReference type="InterPro" id="IPR013785">
    <property type="entry name" value="Aldolase_TIM"/>
</dbReference>
<accession>A0A1B1MZH5</accession>
<dbReference type="PANTHER" id="PTHR43656:SF2">
    <property type="entry name" value="BINDING OXIDOREDUCTASE, PUTATIVE (AFU_ORTHOLOGUE AFUA_2G08260)-RELATED"/>
    <property type="match status" value="1"/>
</dbReference>
<name>A0A1B1MZH5_9BACL</name>
<dbReference type="EMBL" id="CP014167">
    <property type="protein sequence ID" value="ANS74566.1"/>
    <property type="molecule type" value="Genomic_DNA"/>
</dbReference>
<proteinExistence type="predicted"/>
<dbReference type="SUPFAM" id="SSF51395">
    <property type="entry name" value="FMN-linked oxidoreductases"/>
    <property type="match status" value="1"/>
</dbReference>
<sequence>MAANQQVLTDYRLGELHLKNRVVLAPMTRVSATPDGLATEEMARYYASFAKGGFGLLITESVYTDDNYSQGSLNQPGLTNEEQLLSWKKVTDAVHQFGSKIIAQLAHAGALSQGNAHREGTVGPSAYQPEGNRIALYGPGGAYPEAKALSQAEIKEIISGFESAAERAQRAGFDGVEIHCANGFLHDQFLTPYTNQRTDEYGGSLENRLRFLIETIEAVKSRTGSNFTVGIRISQAKMNNYLYKWPNGEADAKVIFESLGHAGVDYLHVYEYNSLAPAFEDNPYTLAELARKYGNTTVIVNGGLSTAEEVEQALNQGGDLAALAKIALANPNWPEKVSQGEAIKPFNGELLTPTPALKASELLDQNEL</sequence>
<dbReference type="KEGG" id="pyg:AWM70_08185"/>
<gene>
    <name evidence="4" type="ORF">AWM70_08185</name>
</gene>
<feature type="domain" description="NADH:flavin oxidoreductase/NADH oxidase N-terminal" evidence="3">
    <location>
        <begin position="13"/>
        <end position="340"/>
    </location>
</feature>
<evidence type="ECO:0000313" key="5">
    <source>
        <dbReference type="Proteomes" id="UP000092573"/>
    </source>
</evidence>
<dbReference type="RefSeq" id="WP_068695360.1">
    <property type="nucleotide sequence ID" value="NZ_CP014167.1"/>
</dbReference>
<dbReference type="PANTHER" id="PTHR43656">
    <property type="entry name" value="BINDING OXIDOREDUCTASE, PUTATIVE (AFU_ORTHOLOGUE AFUA_2G08260)-RELATED"/>
    <property type="match status" value="1"/>
</dbReference>